<accession>A0ABQ5DAN6</accession>
<sequence length="167" mass="18812">MSLEASDDLVIPDTEAIDPILEANSLPKFDMHLHKSSLTETHVKWLTKCYEITGDLRPRVVLEGMTMDALPNDAIGLYLVPLVDRRAAPIAMAWRHHDSSVADPFPKPDEYNASHVAKLREVVIALRKPPPTFYMLQLLPWPSSYVSPTFKDVRLLPELSCLPTQRG</sequence>
<reference evidence="1" key="2">
    <citation type="submission" date="2022-01" db="EMBL/GenBank/DDBJ databases">
        <authorList>
            <person name="Yamashiro T."/>
            <person name="Shiraishi A."/>
            <person name="Satake H."/>
            <person name="Nakayama K."/>
        </authorList>
    </citation>
    <scope>NUCLEOTIDE SEQUENCE</scope>
</reference>
<dbReference type="EMBL" id="BQNB010015102">
    <property type="protein sequence ID" value="GJT36038.1"/>
    <property type="molecule type" value="Genomic_DNA"/>
</dbReference>
<gene>
    <name evidence="1" type="ORF">Tco_0926457</name>
</gene>
<organism evidence="1 2">
    <name type="scientific">Tanacetum coccineum</name>
    <dbReference type="NCBI Taxonomy" id="301880"/>
    <lineage>
        <taxon>Eukaryota</taxon>
        <taxon>Viridiplantae</taxon>
        <taxon>Streptophyta</taxon>
        <taxon>Embryophyta</taxon>
        <taxon>Tracheophyta</taxon>
        <taxon>Spermatophyta</taxon>
        <taxon>Magnoliopsida</taxon>
        <taxon>eudicotyledons</taxon>
        <taxon>Gunneridae</taxon>
        <taxon>Pentapetalae</taxon>
        <taxon>asterids</taxon>
        <taxon>campanulids</taxon>
        <taxon>Asterales</taxon>
        <taxon>Asteraceae</taxon>
        <taxon>Asteroideae</taxon>
        <taxon>Anthemideae</taxon>
        <taxon>Anthemidinae</taxon>
        <taxon>Tanacetum</taxon>
    </lineage>
</organism>
<evidence type="ECO:0000313" key="1">
    <source>
        <dbReference type="EMBL" id="GJT36038.1"/>
    </source>
</evidence>
<evidence type="ECO:0000313" key="2">
    <source>
        <dbReference type="Proteomes" id="UP001151760"/>
    </source>
</evidence>
<proteinExistence type="predicted"/>
<name>A0ABQ5DAN6_9ASTR</name>
<dbReference type="Proteomes" id="UP001151760">
    <property type="component" value="Unassembled WGS sequence"/>
</dbReference>
<comment type="caution">
    <text evidence="1">The sequence shown here is derived from an EMBL/GenBank/DDBJ whole genome shotgun (WGS) entry which is preliminary data.</text>
</comment>
<keyword evidence="2" id="KW-1185">Reference proteome</keyword>
<reference evidence="1" key="1">
    <citation type="journal article" date="2022" name="Int. J. Mol. Sci.">
        <title>Draft Genome of Tanacetum Coccineum: Genomic Comparison of Closely Related Tanacetum-Family Plants.</title>
        <authorList>
            <person name="Yamashiro T."/>
            <person name="Shiraishi A."/>
            <person name="Nakayama K."/>
            <person name="Satake H."/>
        </authorList>
    </citation>
    <scope>NUCLEOTIDE SEQUENCE</scope>
</reference>
<protein>
    <submittedName>
        <fullName evidence="1">Uncharacterized protein</fullName>
    </submittedName>
</protein>